<dbReference type="Pfam" id="PF07654">
    <property type="entry name" value="C1-set"/>
    <property type="match status" value="1"/>
</dbReference>
<dbReference type="EMBL" id="SCKG01000014">
    <property type="protein sequence ID" value="TDH03678.1"/>
    <property type="molecule type" value="Genomic_DNA"/>
</dbReference>
<feature type="signal peptide" evidence="5">
    <location>
        <begin position="1"/>
        <end position="15"/>
    </location>
</feature>
<dbReference type="SUPFAM" id="SSF48726">
    <property type="entry name" value="Immunoglobulin"/>
    <property type="match status" value="1"/>
</dbReference>
<dbReference type="InterPro" id="IPR007110">
    <property type="entry name" value="Ig-like_dom"/>
</dbReference>
<protein>
    <recommendedName>
        <fullName evidence="6">Ig-like domain-containing protein</fullName>
    </recommendedName>
</protein>
<proteinExistence type="inferred from homology"/>
<name>A0A484CP42_PERFV</name>
<organism evidence="7 8">
    <name type="scientific">Perca flavescens</name>
    <name type="common">American yellow perch</name>
    <name type="synonym">Morone flavescens</name>
    <dbReference type="NCBI Taxonomy" id="8167"/>
    <lineage>
        <taxon>Eukaryota</taxon>
        <taxon>Metazoa</taxon>
        <taxon>Chordata</taxon>
        <taxon>Craniata</taxon>
        <taxon>Vertebrata</taxon>
        <taxon>Euteleostomi</taxon>
        <taxon>Actinopterygii</taxon>
        <taxon>Neopterygii</taxon>
        <taxon>Teleostei</taxon>
        <taxon>Neoteleostei</taxon>
        <taxon>Acanthomorphata</taxon>
        <taxon>Eupercaria</taxon>
        <taxon>Perciformes</taxon>
        <taxon>Percoidei</taxon>
        <taxon>Percidae</taxon>
        <taxon>Percinae</taxon>
        <taxon>Perca</taxon>
    </lineage>
</organism>
<dbReference type="InterPro" id="IPR013783">
    <property type="entry name" value="Ig-like_fold"/>
</dbReference>
<evidence type="ECO:0000256" key="1">
    <source>
        <dbReference type="ARBA" id="ARBA00023180"/>
    </source>
</evidence>
<dbReference type="PROSITE" id="PS50835">
    <property type="entry name" value="IG_LIKE"/>
    <property type="match status" value="1"/>
</dbReference>
<dbReference type="InterPro" id="IPR003006">
    <property type="entry name" value="Ig/MHC_CS"/>
</dbReference>
<gene>
    <name evidence="7" type="ORF">EPR50_G00144400</name>
</gene>
<keyword evidence="1" id="KW-0325">Glycoprotein</keyword>
<dbReference type="Gene3D" id="2.60.40.10">
    <property type="entry name" value="Immunoglobulins"/>
    <property type="match status" value="1"/>
</dbReference>
<dbReference type="SMART" id="SM00407">
    <property type="entry name" value="IGc1"/>
    <property type="match status" value="1"/>
</dbReference>
<feature type="domain" description="Ig-like" evidence="6">
    <location>
        <begin position="208"/>
        <end position="297"/>
    </location>
</feature>
<keyword evidence="4" id="KW-1133">Transmembrane helix</keyword>
<dbReference type="PROSITE" id="PS00290">
    <property type="entry name" value="IG_MHC"/>
    <property type="match status" value="1"/>
</dbReference>
<dbReference type="Pfam" id="PF00129">
    <property type="entry name" value="MHC_I"/>
    <property type="match status" value="1"/>
</dbReference>
<dbReference type="InterPro" id="IPR011162">
    <property type="entry name" value="MHC_I/II-like_Ag-recog"/>
</dbReference>
<dbReference type="PRINTS" id="PR01638">
    <property type="entry name" value="MHCCLASSI"/>
</dbReference>
<evidence type="ECO:0000256" key="4">
    <source>
        <dbReference type="SAM" id="Phobius"/>
    </source>
</evidence>
<evidence type="ECO:0000259" key="6">
    <source>
        <dbReference type="PROSITE" id="PS50835"/>
    </source>
</evidence>
<keyword evidence="8" id="KW-1185">Reference proteome</keyword>
<dbReference type="InterPro" id="IPR050208">
    <property type="entry name" value="MHC_class-I_related"/>
</dbReference>
<reference evidence="7 8" key="1">
    <citation type="submission" date="2019-01" db="EMBL/GenBank/DDBJ databases">
        <title>A chromosome-scale genome assembly of the yellow perch, Perca flavescens.</title>
        <authorList>
            <person name="Feron R."/>
            <person name="Morvezen R."/>
            <person name="Bestin A."/>
            <person name="Haffray P."/>
            <person name="Klopp C."/>
            <person name="Zahm M."/>
            <person name="Cabau C."/>
            <person name="Roques C."/>
            <person name="Donnadieu C."/>
            <person name="Bouchez O."/>
            <person name="Christie M."/>
            <person name="Larson W."/>
            <person name="Guiguen Y."/>
        </authorList>
    </citation>
    <scope>NUCLEOTIDE SEQUENCE [LARGE SCALE GENOMIC DNA]</scope>
    <source>
        <strain evidence="7">YP-PL-M2</strain>
        <tissue evidence="7">Blood</tissue>
    </source>
</reference>
<feature type="chain" id="PRO_5019835234" description="Ig-like domain-containing protein" evidence="5">
    <location>
        <begin position="16"/>
        <end position="350"/>
    </location>
</feature>
<dbReference type="PANTHER" id="PTHR16675:SF193">
    <property type="entry name" value="LOC571647 PROTEIN-RELATED"/>
    <property type="match status" value="1"/>
</dbReference>
<keyword evidence="2" id="KW-0393">Immunoglobulin domain</keyword>
<evidence type="ECO:0000313" key="8">
    <source>
        <dbReference type="Proteomes" id="UP000295070"/>
    </source>
</evidence>
<accession>A0A484CP42</accession>
<dbReference type="InterPro" id="IPR037055">
    <property type="entry name" value="MHC_I-like_Ag-recog_sf"/>
</dbReference>
<dbReference type="GO" id="GO:0009897">
    <property type="term" value="C:external side of plasma membrane"/>
    <property type="evidence" value="ECO:0007669"/>
    <property type="project" value="TreeGrafter"/>
</dbReference>
<evidence type="ECO:0000256" key="5">
    <source>
        <dbReference type="SAM" id="SignalP"/>
    </source>
</evidence>
<dbReference type="InterPro" id="IPR003597">
    <property type="entry name" value="Ig_C1-set"/>
</dbReference>
<keyword evidence="4" id="KW-0472">Membrane</keyword>
<dbReference type="InterPro" id="IPR011161">
    <property type="entry name" value="MHC_I-like_Ag-recog"/>
</dbReference>
<keyword evidence="5" id="KW-0732">Signal</keyword>
<dbReference type="Proteomes" id="UP000295070">
    <property type="component" value="Chromosome 14"/>
</dbReference>
<keyword evidence="4" id="KW-0812">Transmembrane</keyword>
<dbReference type="SUPFAM" id="SSF54452">
    <property type="entry name" value="MHC antigen-recognition domain"/>
    <property type="match status" value="1"/>
</dbReference>
<evidence type="ECO:0000256" key="2">
    <source>
        <dbReference type="ARBA" id="ARBA00023319"/>
    </source>
</evidence>
<dbReference type="AlphaFoldDB" id="A0A484CP42"/>
<dbReference type="GO" id="GO:0005615">
    <property type="term" value="C:extracellular space"/>
    <property type="evidence" value="ECO:0007669"/>
    <property type="project" value="TreeGrafter"/>
</dbReference>
<dbReference type="GO" id="GO:0006955">
    <property type="term" value="P:immune response"/>
    <property type="evidence" value="ECO:0007669"/>
    <property type="project" value="TreeGrafter"/>
</dbReference>
<evidence type="ECO:0000313" key="7">
    <source>
        <dbReference type="EMBL" id="TDH03678.1"/>
    </source>
</evidence>
<dbReference type="FunFam" id="3.30.500.10:FF:000005">
    <property type="entry name" value="MHC class I antigen ZKA transcript variant 1"/>
    <property type="match status" value="1"/>
</dbReference>
<dbReference type="Gene3D" id="3.30.500.10">
    <property type="entry name" value="MHC class I-like antigen recognition-like"/>
    <property type="match status" value="1"/>
</dbReference>
<dbReference type="PANTHER" id="PTHR16675">
    <property type="entry name" value="MHC CLASS I-RELATED"/>
    <property type="match status" value="1"/>
</dbReference>
<dbReference type="InterPro" id="IPR036179">
    <property type="entry name" value="Ig-like_dom_sf"/>
</dbReference>
<dbReference type="STRING" id="8167.A0A484CP42"/>
<evidence type="ECO:0000256" key="3">
    <source>
        <dbReference type="RuleBase" id="RU004439"/>
    </source>
</evidence>
<sequence>MYFFAVFVLLGTGLAVNGEIHSLTYIYTAFSKPVDLPGIHEFTAMGLLNGRMIDYFDSDNQKKVPKQDWMKERLPADYWDKGTQSRQSKQQWFKVNINILKERMRQNDTDTHILQWMHGCEANIRDGVMKFRRGVDMYSYDGNDFLSFDDDNSVWVAPTDAAVQTKRKWDEVQVLKEYTKGYLENECIDWLGKFINYGQKQLEQAIPPTVHLFTRNTKVEANLLLTCLATGFLPKEITLRMKRNGRILTPADGVVSSGVRPNGDETFQRKDSVEILRSDLSVYTCEVIHQASKLHVEKEWDHKLHPGNDSGPIVGGAIGGLLLVIVLGVGVVLFVLYKKGKLVGPYNPKP</sequence>
<comment type="similarity">
    <text evidence="3">Belongs to the MHC class I family.</text>
</comment>
<comment type="caution">
    <text evidence="7">The sequence shown here is derived from an EMBL/GenBank/DDBJ whole genome shotgun (WGS) entry which is preliminary data.</text>
</comment>
<feature type="transmembrane region" description="Helical" evidence="4">
    <location>
        <begin position="313"/>
        <end position="337"/>
    </location>
</feature>
<dbReference type="InterPro" id="IPR001039">
    <property type="entry name" value="MHC_I_a_a1/a2"/>
</dbReference>